<feature type="DNA-binding region" description="H-T-H motif" evidence="2">
    <location>
        <begin position="35"/>
        <end position="54"/>
    </location>
</feature>
<keyword evidence="5" id="KW-1185">Reference proteome</keyword>
<dbReference type="PANTHER" id="PTHR43479:SF11">
    <property type="entry name" value="ACREF_ENVCD OPERON REPRESSOR-RELATED"/>
    <property type="match status" value="1"/>
</dbReference>
<dbReference type="AlphaFoldDB" id="A0A4R9LSS2"/>
<dbReference type="InterPro" id="IPR050624">
    <property type="entry name" value="HTH-type_Tx_Regulator"/>
</dbReference>
<dbReference type="PROSITE" id="PS50977">
    <property type="entry name" value="HTH_TETR_2"/>
    <property type="match status" value="1"/>
</dbReference>
<evidence type="ECO:0000259" key="3">
    <source>
        <dbReference type="PROSITE" id="PS50977"/>
    </source>
</evidence>
<dbReference type="Proteomes" id="UP000298264">
    <property type="component" value="Unassembled WGS sequence"/>
</dbReference>
<dbReference type="GO" id="GO:0003677">
    <property type="term" value="F:DNA binding"/>
    <property type="evidence" value="ECO:0007669"/>
    <property type="project" value="UniProtKB-UniRule"/>
</dbReference>
<reference evidence="4" key="1">
    <citation type="journal article" date="2019" name="PLoS Negl. Trop. Dis.">
        <title>Revisiting the worldwide diversity of Leptospira species in the environment.</title>
        <authorList>
            <person name="Vincent A.T."/>
            <person name="Schiettekatte O."/>
            <person name="Bourhy P."/>
            <person name="Veyrier F.J."/>
            <person name="Picardeau M."/>
        </authorList>
    </citation>
    <scope>NUCLEOTIDE SEQUENCE [LARGE SCALE GENOMIC DNA]</scope>
    <source>
        <strain evidence="4">201400974</strain>
    </source>
</reference>
<dbReference type="EMBL" id="RQHV01000002">
    <property type="protein sequence ID" value="TGN14537.1"/>
    <property type="molecule type" value="Genomic_DNA"/>
</dbReference>
<evidence type="ECO:0000313" key="4">
    <source>
        <dbReference type="EMBL" id="TGN14537.1"/>
    </source>
</evidence>
<dbReference type="Gene3D" id="1.10.10.60">
    <property type="entry name" value="Homeodomain-like"/>
    <property type="match status" value="1"/>
</dbReference>
<dbReference type="Gene3D" id="1.10.357.10">
    <property type="entry name" value="Tetracycline Repressor, domain 2"/>
    <property type="match status" value="1"/>
</dbReference>
<evidence type="ECO:0000256" key="1">
    <source>
        <dbReference type="ARBA" id="ARBA00023125"/>
    </source>
</evidence>
<evidence type="ECO:0000256" key="2">
    <source>
        <dbReference type="PROSITE-ProRule" id="PRU00335"/>
    </source>
</evidence>
<dbReference type="InterPro" id="IPR009057">
    <property type="entry name" value="Homeodomain-like_sf"/>
</dbReference>
<sequence>MGVSERKKREFEKRELNILTTAIGLFQINHPSSVKMDDIAKQLEIGRGTIYLHFKSKDDLMARIQYEDYLRLRERLEVALKEPTGLEMARRAVRAYVEHCLGDKNMYLVAKQCGDSMNLNNVSEEMREKLFHERSNRLNVLEKIYKQARAENLINSKGAYPNVAVAWGMIRGAVEVLLDGHFLKEIKSEKSYIETLEHVLFFGLFSPNSNTKGESV</sequence>
<dbReference type="Pfam" id="PF00440">
    <property type="entry name" value="TetR_N"/>
    <property type="match status" value="1"/>
</dbReference>
<feature type="domain" description="HTH tetR-type" evidence="3">
    <location>
        <begin position="12"/>
        <end position="72"/>
    </location>
</feature>
<comment type="caution">
    <text evidence="4">The sequence shown here is derived from an EMBL/GenBank/DDBJ whole genome shotgun (WGS) entry which is preliminary data.</text>
</comment>
<protein>
    <submittedName>
        <fullName evidence="4">TetR/AcrR family transcriptional regulator</fullName>
    </submittedName>
</protein>
<proteinExistence type="predicted"/>
<name>A0A4R9LSS2_9LEPT</name>
<organism evidence="4 5">
    <name type="scientific">Leptospira ilyithenensis</name>
    <dbReference type="NCBI Taxonomy" id="2484901"/>
    <lineage>
        <taxon>Bacteria</taxon>
        <taxon>Pseudomonadati</taxon>
        <taxon>Spirochaetota</taxon>
        <taxon>Spirochaetia</taxon>
        <taxon>Leptospirales</taxon>
        <taxon>Leptospiraceae</taxon>
        <taxon>Leptospira</taxon>
    </lineage>
</organism>
<gene>
    <name evidence="4" type="ORF">EHS11_00655</name>
</gene>
<evidence type="ECO:0000313" key="5">
    <source>
        <dbReference type="Proteomes" id="UP000298264"/>
    </source>
</evidence>
<dbReference type="PANTHER" id="PTHR43479">
    <property type="entry name" value="ACREF/ENVCD OPERON REPRESSOR-RELATED"/>
    <property type="match status" value="1"/>
</dbReference>
<dbReference type="SUPFAM" id="SSF46689">
    <property type="entry name" value="Homeodomain-like"/>
    <property type="match status" value="1"/>
</dbReference>
<keyword evidence="1 2" id="KW-0238">DNA-binding</keyword>
<accession>A0A4R9LSS2</accession>
<dbReference type="RefSeq" id="WP_135762491.1">
    <property type="nucleotide sequence ID" value="NZ_RQHV01000002.1"/>
</dbReference>
<dbReference type="InterPro" id="IPR001647">
    <property type="entry name" value="HTH_TetR"/>
</dbReference>
<dbReference type="OrthoDB" id="9809994at2"/>